<keyword evidence="3 6" id="KW-0378">Hydrolase</keyword>
<accession>A0A9D1RYH1</accession>
<evidence type="ECO:0000256" key="5">
    <source>
        <dbReference type="SAM" id="MobiDB-lite"/>
    </source>
</evidence>
<feature type="region of interest" description="Disordered" evidence="5">
    <location>
        <begin position="87"/>
        <end position="106"/>
    </location>
</feature>
<feature type="region of interest" description="Disordered" evidence="5">
    <location>
        <begin position="40"/>
        <end position="59"/>
    </location>
</feature>
<evidence type="ECO:0000256" key="1">
    <source>
        <dbReference type="ARBA" id="ARBA00009232"/>
    </source>
</evidence>
<reference evidence="6" key="2">
    <citation type="submission" date="2021-04" db="EMBL/GenBank/DDBJ databases">
        <authorList>
            <person name="Gilroy R."/>
        </authorList>
    </citation>
    <scope>NUCLEOTIDE SEQUENCE</scope>
    <source>
        <strain evidence="6">4376</strain>
    </source>
</reference>
<protein>
    <submittedName>
        <fullName evidence="6">DNA-3-methyladenine glycosylase</fullName>
        <ecNumber evidence="6">3.2.2.-</ecNumber>
    </submittedName>
</protein>
<name>A0A9D1RYH1_9CORY</name>
<evidence type="ECO:0000313" key="7">
    <source>
        <dbReference type="Proteomes" id="UP000824189"/>
    </source>
</evidence>
<dbReference type="InterPro" id="IPR036995">
    <property type="entry name" value="MPG_sf"/>
</dbReference>
<gene>
    <name evidence="6" type="ORF">H9867_03835</name>
</gene>
<dbReference type="AlphaFoldDB" id="A0A9D1RYH1"/>
<dbReference type="SUPFAM" id="SSF50486">
    <property type="entry name" value="FMT C-terminal domain-like"/>
    <property type="match status" value="1"/>
</dbReference>
<dbReference type="EMBL" id="DXFZ01000044">
    <property type="protein sequence ID" value="HIW95603.1"/>
    <property type="molecule type" value="Genomic_DNA"/>
</dbReference>
<comment type="similarity">
    <text evidence="1">Belongs to the DNA glycosylase MPG family.</text>
</comment>
<evidence type="ECO:0000256" key="2">
    <source>
        <dbReference type="ARBA" id="ARBA00022763"/>
    </source>
</evidence>
<dbReference type="InterPro" id="IPR003180">
    <property type="entry name" value="MPG"/>
</dbReference>
<sequence length="106" mass="11180">RRREGIPHEALARGPGNLGAALGLDLELNGSVVEQAPVHVPGQEQVPGAGATSGFTLTPPLKPVEDYACGPRIGITKNADAPLRFWVPGDKTVSSPRGRPRAPRMR</sequence>
<evidence type="ECO:0000256" key="4">
    <source>
        <dbReference type="ARBA" id="ARBA00023204"/>
    </source>
</evidence>
<dbReference type="Gene3D" id="3.10.300.10">
    <property type="entry name" value="Methylpurine-DNA glycosylase (MPG)"/>
    <property type="match status" value="1"/>
</dbReference>
<evidence type="ECO:0000256" key="3">
    <source>
        <dbReference type="ARBA" id="ARBA00022801"/>
    </source>
</evidence>
<dbReference type="Proteomes" id="UP000824189">
    <property type="component" value="Unassembled WGS sequence"/>
</dbReference>
<feature type="non-terminal residue" evidence="6">
    <location>
        <position position="1"/>
    </location>
</feature>
<dbReference type="GO" id="GO:0006284">
    <property type="term" value="P:base-excision repair"/>
    <property type="evidence" value="ECO:0007669"/>
    <property type="project" value="InterPro"/>
</dbReference>
<reference evidence="6" key="1">
    <citation type="journal article" date="2021" name="PeerJ">
        <title>Extensive microbial diversity within the chicken gut microbiome revealed by metagenomics and culture.</title>
        <authorList>
            <person name="Gilroy R."/>
            <person name="Ravi A."/>
            <person name="Getino M."/>
            <person name="Pursley I."/>
            <person name="Horton D.L."/>
            <person name="Alikhan N.F."/>
            <person name="Baker D."/>
            <person name="Gharbi K."/>
            <person name="Hall N."/>
            <person name="Watson M."/>
            <person name="Adriaenssens E.M."/>
            <person name="Foster-Nyarko E."/>
            <person name="Jarju S."/>
            <person name="Secka A."/>
            <person name="Antonio M."/>
            <person name="Oren A."/>
            <person name="Chaudhuri R.R."/>
            <person name="La Ragione R."/>
            <person name="Hildebrand F."/>
            <person name="Pallen M.J."/>
        </authorList>
    </citation>
    <scope>NUCLEOTIDE SEQUENCE</scope>
    <source>
        <strain evidence="6">4376</strain>
    </source>
</reference>
<organism evidence="6 7">
    <name type="scientific">Candidatus Corynebacterium gallistercoris</name>
    <dbReference type="NCBI Taxonomy" id="2838530"/>
    <lineage>
        <taxon>Bacteria</taxon>
        <taxon>Bacillati</taxon>
        <taxon>Actinomycetota</taxon>
        <taxon>Actinomycetes</taxon>
        <taxon>Mycobacteriales</taxon>
        <taxon>Corynebacteriaceae</taxon>
        <taxon>Corynebacterium</taxon>
    </lineage>
</organism>
<dbReference type="Pfam" id="PF02245">
    <property type="entry name" value="Pur_DNA_glyco"/>
    <property type="match status" value="1"/>
</dbReference>
<keyword evidence="6" id="KW-0326">Glycosidase</keyword>
<keyword evidence="4" id="KW-0234">DNA repair</keyword>
<comment type="caution">
    <text evidence="6">The sequence shown here is derived from an EMBL/GenBank/DDBJ whole genome shotgun (WGS) entry which is preliminary data.</text>
</comment>
<dbReference type="GO" id="GO:0003677">
    <property type="term" value="F:DNA binding"/>
    <property type="evidence" value="ECO:0007669"/>
    <property type="project" value="InterPro"/>
</dbReference>
<dbReference type="EC" id="3.2.2.-" evidence="6"/>
<proteinExistence type="inferred from homology"/>
<dbReference type="GO" id="GO:0003905">
    <property type="term" value="F:alkylbase DNA N-glycosylase activity"/>
    <property type="evidence" value="ECO:0007669"/>
    <property type="project" value="InterPro"/>
</dbReference>
<keyword evidence="2" id="KW-0227">DNA damage</keyword>
<evidence type="ECO:0000313" key="6">
    <source>
        <dbReference type="EMBL" id="HIW95603.1"/>
    </source>
</evidence>
<dbReference type="InterPro" id="IPR011034">
    <property type="entry name" value="Formyl_transferase-like_C_sf"/>
</dbReference>